<reference evidence="1 2" key="1">
    <citation type="submission" date="2024-07" db="EMBL/GenBank/DDBJ databases">
        <title>Section-level genome sequencing and comparative genomics of Aspergillus sections Usti and Cavernicolus.</title>
        <authorList>
            <consortium name="Lawrence Berkeley National Laboratory"/>
            <person name="Nybo J.L."/>
            <person name="Vesth T.C."/>
            <person name="Theobald S."/>
            <person name="Frisvad J.C."/>
            <person name="Larsen T.O."/>
            <person name="Kjaerboelling I."/>
            <person name="Rothschild-Mancinelli K."/>
            <person name="Lyhne E.K."/>
            <person name="Kogle M.E."/>
            <person name="Barry K."/>
            <person name="Clum A."/>
            <person name="Na H."/>
            <person name="Ledsgaard L."/>
            <person name="Lin J."/>
            <person name="Lipzen A."/>
            <person name="Kuo A."/>
            <person name="Riley R."/>
            <person name="Mondo S."/>
            <person name="Labutti K."/>
            <person name="Haridas S."/>
            <person name="Pangalinan J."/>
            <person name="Salamov A.A."/>
            <person name="Simmons B.A."/>
            <person name="Magnuson J.K."/>
            <person name="Chen J."/>
            <person name="Drula E."/>
            <person name="Henrissat B."/>
            <person name="Wiebenga A."/>
            <person name="Lubbers R.J."/>
            <person name="Gomes A.C."/>
            <person name="Makela M.R."/>
            <person name="Stajich J."/>
            <person name="Grigoriev I.V."/>
            <person name="Mortensen U.H."/>
            <person name="De Vries R.P."/>
            <person name="Baker S.E."/>
            <person name="Andersen M.R."/>
        </authorList>
    </citation>
    <scope>NUCLEOTIDE SEQUENCE [LARGE SCALE GENOMIC DNA]</scope>
    <source>
        <strain evidence="1 2">CBS 588.65</strain>
    </source>
</reference>
<dbReference type="PANTHER" id="PTHR42345">
    <property type="entry name" value="TPR_REGION DOMAIN-CONTAINING PROTEIN"/>
    <property type="match status" value="1"/>
</dbReference>
<dbReference type="Proteomes" id="UP001610334">
    <property type="component" value="Unassembled WGS sequence"/>
</dbReference>
<protein>
    <submittedName>
        <fullName evidence="1">Uncharacterized protein</fullName>
    </submittedName>
</protein>
<evidence type="ECO:0000313" key="1">
    <source>
        <dbReference type="EMBL" id="KAL2822459.1"/>
    </source>
</evidence>
<keyword evidence="2" id="KW-1185">Reference proteome</keyword>
<dbReference type="PANTHER" id="PTHR42345:SF2">
    <property type="entry name" value="HELICASE-LIKE PROTEIN"/>
    <property type="match status" value="1"/>
</dbReference>
<gene>
    <name evidence="1" type="ORF">BJX63DRAFT_376584</name>
</gene>
<accession>A0ABR4I3X3</accession>
<organism evidence="1 2">
    <name type="scientific">Aspergillus granulosus</name>
    <dbReference type="NCBI Taxonomy" id="176169"/>
    <lineage>
        <taxon>Eukaryota</taxon>
        <taxon>Fungi</taxon>
        <taxon>Dikarya</taxon>
        <taxon>Ascomycota</taxon>
        <taxon>Pezizomycotina</taxon>
        <taxon>Eurotiomycetes</taxon>
        <taxon>Eurotiomycetidae</taxon>
        <taxon>Eurotiales</taxon>
        <taxon>Aspergillaceae</taxon>
        <taxon>Aspergillus</taxon>
        <taxon>Aspergillus subgen. Nidulantes</taxon>
    </lineage>
</organism>
<sequence>MSALIMCTPSIAEDLGVAHYHESGLSLSNASYWRVRSILGRILASLPGVTSLNGWVGPCPPIQVIGQADDKRPRHI</sequence>
<evidence type="ECO:0000313" key="2">
    <source>
        <dbReference type="Proteomes" id="UP001610334"/>
    </source>
</evidence>
<proteinExistence type="predicted"/>
<name>A0ABR4I3X3_9EURO</name>
<dbReference type="EMBL" id="JBFXLT010000002">
    <property type="protein sequence ID" value="KAL2822459.1"/>
    <property type="molecule type" value="Genomic_DNA"/>
</dbReference>
<comment type="caution">
    <text evidence="1">The sequence shown here is derived from an EMBL/GenBank/DDBJ whole genome shotgun (WGS) entry which is preliminary data.</text>
</comment>